<keyword evidence="4" id="KW-1185">Reference proteome</keyword>
<dbReference type="AlphaFoldDB" id="A0A9D4XYD5"/>
<accession>A0A9D4XYD5</accession>
<evidence type="ECO:0000259" key="2">
    <source>
        <dbReference type="PROSITE" id="PS50011"/>
    </source>
</evidence>
<feature type="domain" description="Protein kinase" evidence="2">
    <location>
        <begin position="99"/>
        <end position="242"/>
    </location>
</feature>
<organism evidence="3 4">
    <name type="scientific">Pisum sativum</name>
    <name type="common">Garden pea</name>
    <name type="synonym">Lathyrus oleraceus</name>
    <dbReference type="NCBI Taxonomy" id="3888"/>
    <lineage>
        <taxon>Eukaryota</taxon>
        <taxon>Viridiplantae</taxon>
        <taxon>Streptophyta</taxon>
        <taxon>Embryophyta</taxon>
        <taxon>Tracheophyta</taxon>
        <taxon>Spermatophyta</taxon>
        <taxon>Magnoliopsida</taxon>
        <taxon>eudicotyledons</taxon>
        <taxon>Gunneridae</taxon>
        <taxon>Pentapetalae</taxon>
        <taxon>rosids</taxon>
        <taxon>fabids</taxon>
        <taxon>Fabales</taxon>
        <taxon>Fabaceae</taxon>
        <taxon>Papilionoideae</taxon>
        <taxon>50 kb inversion clade</taxon>
        <taxon>NPAAA clade</taxon>
        <taxon>Hologalegina</taxon>
        <taxon>IRL clade</taxon>
        <taxon>Fabeae</taxon>
        <taxon>Lathyrus</taxon>
    </lineage>
</organism>
<feature type="signal peptide" evidence="1">
    <location>
        <begin position="1"/>
        <end position="24"/>
    </location>
</feature>
<dbReference type="Gene3D" id="1.10.510.10">
    <property type="entry name" value="Transferase(Phosphotransferase) domain 1"/>
    <property type="match status" value="1"/>
</dbReference>
<dbReference type="GO" id="GO:0005524">
    <property type="term" value="F:ATP binding"/>
    <property type="evidence" value="ECO:0007669"/>
    <property type="project" value="InterPro"/>
</dbReference>
<dbReference type="PROSITE" id="PS50011">
    <property type="entry name" value="PROTEIN_KINASE_DOM"/>
    <property type="match status" value="1"/>
</dbReference>
<protein>
    <recommendedName>
        <fullName evidence="2">Protein kinase domain-containing protein</fullName>
    </recommendedName>
</protein>
<comment type="caution">
    <text evidence="3">The sequence shown here is derived from an EMBL/GenBank/DDBJ whole genome shotgun (WGS) entry which is preliminary data.</text>
</comment>
<dbReference type="SUPFAM" id="SSF56112">
    <property type="entry name" value="Protein kinase-like (PK-like)"/>
    <property type="match status" value="1"/>
</dbReference>
<proteinExistence type="predicted"/>
<evidence type="ECO:0000313" key="3">
    <source>
        <dbReference type="EMBL" id="KAI5427465.1"/>
    </source>
</evidence>
<gene>
    <name evidence="3" type="ORF">KIW84_032756</name>
</gene>
<dbReference type="PANTHER" id="PTHR34057:SF1">
    <property type="entry name" value="ELONGATION FACTOR"/>
    <property type="match status" value="1"/>
</dbReference>
<dbReference type="EMBL" id="JAMSHJ010000003">
    <property type="protein sequence ID" value="KAI5427465.1"/>
    <property type="molecule type" value="Genomic_DNA"/>
</dbReference>
<dbReference type="GO" id="GO:0004672">
    <property type="term" value="F:protein kinase activity"/>
    <property type="evidence" value="ECO:0007669"/>
    <property type="project" value="InterPro"/>
</dbReference>
<sequence>MSFLCLYVMALVLLCLWYKHNHQSGSTMLHPQLKHQEPQLLWNIYNLHNGVRMLKSGINAITSRNASKFSESENFSLVPYGGEVQTSSAQSPTSSVGNEYTTSVGGGGVFNSSQNVADEYDFGDFVFSDSAVSSFGEASNISDIIESTAGLLAAAEDFKTATQNPVELADVKTEVEADGSIEKWKKLSESNEMIDENWLRFYWQQILQAINTIHEERIVHSNLKPANFLQAKEAEQAFRFAS</sequence>
<dbReference type="PANTHER" id="PTHR34057">
    <property type="entry name" value="ELONGATION FACTOR"/>
    <property type="match status" value="1"/>
</dbReference>
<keyword evidence="1" id="KW-0732">Signal</keyword>
<dbReference type="InterPro" id="IPR000719">
    <property type="entry name" value="Prot_kinase_dom"/>
</dbReference>
<reference evidence="3 4" key="1">
    <citation type="journal article" date="2022" name="Nat. Genet.">
        <title>Improved pea reference genome and pan-genome highlight genomic features and evolutionary characteristics.</title>
        <authorList>
            <person name="Yang T."/>
            <person name="Liu R."/>
            <person name="Luo Y."/>
            <person name="Hu S."/>
            <person name="Wang D."/>
            <person name="Wang C."/>
            <person name="Pandey M.K."/>
            <person name="Ge S."/>
            <person name="Xu Q."/>
            <person name="Li N."/>
            <person name="Li G."/>
            <person name="Huang Y."/>
            <person name="Saxena R.K."/>
            <person name="Ji Y."/>
            <person name="Li M."/>
            <person name="Yan X."/>
            <person name="He Y."/>
            <person name="Liu Y."/>
            <person name="Wang X."/>
            <person name="Xiang C."/>
            <person name="Varshney R.K."/>
            <person name="Ding H."/>
            <person name="Gao S."/>
            <person name="Zong X."/>
        </authorList>
    </citation>
    <scope>NUCLEOTIDE SEQUENCE [LARGE SCALE GENOMIC DNA]</scope>
    <source>
        <strain evidence="3 4">cv. Zhongwan 6</strain>
    </source>
</reference>
<name>A0A9D4XYD5_PEA</name>
<feature type="chain" id="PRO_5038393912" description="Protein kinase domain-containing protein" evidence="1">
    <location>
        <begin position="25"/>
        <end position="242"/>
    </location>
</feature>
<evidence type="ECO:0000313" key="4">
    <source>
        <dbReference type="Proteomes" id="UP001058974"/>
    </source>
</evidence>
<dbReference type="Pfam" id="PF00069">
    <property type="entry name" value="Pkinase"/>
    <property type="match status" value="1"/>
</dbReference>
<dbReference type="Proteomes" id="UP001058974">
    <property type="component" value="Chromosome 3"/>
</dbReference>
<dbReference type="Gramene" id="Psat03G0275600-T1">
    <property type="protein sequence ID" value="KAI5427465.1"/>
    <property type="gene ID" value="KIW84_032756"/>
</dbReference>
<evidence type="ECO:0000256" key="1">
    <source>
        <dbReference type="SAM" id="SignalP"/>
    </source>
</evidence>
<dbReference type="InterPro" id="IPR011009">
    <property type="entry name" value="Kinase-like_dom_sf"/>
</dbReference>